<accession>A0ABY7AWP0</accession>
<reference evidence="2" key="1">
    <citation type="submission" date="2022-11" db="EMBL/GenBank/DDBJ databases">
        <authorList>
            <person name="Mo P."/>
        </authorList>
    </citation>
    <scope>NUCLEOTIDE SEQUENCE</scope>
    <source>
        <strain evidence="2">HUAS 11-8</strain>
    </source>
</reference>
<evidence type="ECO:0000259" key="1">
    <source>
        <dbReference type="SMART" id="SM00849"/>
    </source>
</evidence>
<dbReference type="EMBL" id="CP113836">
    <property type="protein sequence ID" value="WAL64152.1"/>
    <property type="molecule type" value="Genomic_DNA"/>
</dbReference>
<dbReference type="CDD" id="cd16282">
    <property type="entry name" value="metallo-hydrolase-like_MBL-fold"/>
    <property type="match status" value="1"/>
</dbReference>
<dbReference type="SUPFAM" id="SSF56281">
    <property type="entry name" value="Metallo-hydrolase/oxidoreductase"/>
    <property type="match status" value="1"/>
</dbReference>
<feature type="domain" description="Metallo-beta-lactamase" evidence="1">
    <location>
        <begin position="19"/>
        <end position="209"/>
    </location>
</feature>
<dbReference type="PANTHER" id="PTHR42951:SF4">
    <property type="entry name" value="ACYL-COENZYME A THIOESTERASE MBLAC2"/>
    <property type="match status" value="1"/>
</dbReference>
<dbReference type="InterPro" id="IPR050855">
    <property type="entry name" value="NDM-1-like"/>
</dbReference>
<dbReference type="InterPro" id="IPR001279">
    <property type="entry name" value="Metallo-B-lactamas"/>
</dbReference>
<proteinExistence type="predicted"/>
<dbReference type="PANTHER" id="PTHR42951">
    <property type="entry name" value="METALLO-BETA-LACTAMASE DOMAIN-CONTAINING"/>
    <property type="match status" value="1"/>
</dbReference>
<dbReference type="InterPro" id="IPR036866">
    <property type="entry name" value="RibonucZ/Hydroxyglut_hydro"/>
</dbReference>
<keyword evidence="3" id="KW-1185">Reference proteome</keyword>
<evidence type="ECO:0000313" key="2">
    <source>
        <dbReference type="EMBL" id="WAL64152.1"/>
    </source>
</evidence>
<dbReference type="Gene3D" id="3.60.15.10">
    <property type="entry name" value="Ribonuclease Z/Hydroxyacylglutathione hydrolase-like"/>
    <property type="match status" value="1"/>
</dbReference>
<evidence type="ECO:0000313" key="3">
    <source>
        <dbReference type="Proteomes" id="UP001163203"/>
    </source>
</evidence>
<organism evidence="2 3">
    <name type="scientific">Amycolatopsis cynarae</name>
    <dbReference type="NCBI Taxonomy" id="2995223"/>
    <lineage>
        <taxon>Bacteria</taxon>
        <taxon>Bacillati</taxon>
        <taxon>Actinomycetota</taxon>
        <taxon>Actinomycetes</taxon>
        <taxon>Pseudonocardiales</taxon>
        <taxon>Pseudonocardiaceae</taxon>
        <taxon>Amycolatopsis</taxon>
    </lineage>
</organism>
<dbReference type="Proteomes" id="UP001163203">
    <property type="component" value="Chromosome"/>
</dbReference>
<dbReference type="SMART" id="SM00849">
    <property type="entry name" value="Lactamase_B"/>
    <property type="match status" value="1"/>
</dbReference>
<dbReference type="Pfam" id="PF00753">
    <property type="entry name" value="Lactamase_B"/>
    <property type="match status" value="1"/>
</dbReference>
<protein>
    <submittedName>
        <fullName evidence="2">MBL fold metallo-hydrolase</fullName>
    </submittedName>
</protein>
<dbReference type="RefSeq" id="WP_268754387.1">
    <property type="nucleotide sequence ID" value="NZ_CP113836.1"/>
</dbReference>
<name>A0ABY7AWP0_9PSEU</name>
<gene>
    <name evidence="2" type="ORF">ORV05_24640</name>
</gene>
<sequence length="231" mass="25464">MSWITIANGVFARRYEHLDQTLGLVVGEDRCLVIDTGGDELQGERLAAAVRELTPLPWLVVLTHAHFDHYFGTTAFLPCPVWAHERCRTALLRDAEDDRRAWARRFHDEHKPELAERLLQAELVLPTELFTGEAGLDLGGRRVRLIHPGPGHTDHDVAVWVPDAEVLFAGDLVEQGAPPAVGPDADLAAWPRALDELLALSPRVIVPGHGEPVDAAFVRAQRDELAARSGD</sequence>